<evidence type="ECO:0000313" key="9">
    <source>
        <dbReference type="Proteomes" id="UP000188597"/>
    </source>
</evidence>
<dbReference type="GO" id="GO:0016020">
    <property type="term" value="C:membrane"/>
    <property type="evidence" value="ECO:0007669"/>
    <property type="project" value="UniProtKB-SubCell"/>
</dbReference>
<keyword evidence="4 6" id="KW-0472">Membrane</keyword>
<feature type="transmembrane region" description="Helical" evidence="6">
    <location>
        <begin position="492"/>
        <end position="511"/>
    </location>
</feature>
<comment type="subcellular location">
    <subcellularLocation>
        <location evidence="1">Membrane</location>
        <topology evidence="1">Multi-pass membrane protein</topology>
    </subcellularLocation>
</comment>
<evidence type="ECO:0000256" key="4">
    <source>
        <dbReference type="ARBA" id="ARBA00023136"/>
    </source>
</evidence>
<feature type="transmembrane region" description="Helical" evidence="6">
    <location>
        <begin position="51"/>
        <end position="71"/>
    </location>
</feature>
<dbReference type="PANTHER" id="PTHR47804">
    <property type="entry name" value="60S RIBOSOMAL PROTEIN L19"/>
    <property type="match status" value="1"/>
</dbReference>
<evidence type="ECO:0000256" key="2">
    <source>
        <dbReference type="ARBA" id="ARBA00022692"/>
    </source>
</evidence>
<keyword evidence="3 6" id="KW-1133">Transmembrane helix</keyword>
<evidence type="ECO:0000313" key="8">
    <source>
        <dbReference type="EMBL" id="OOE12603.1"/>
    </source>
</evidence>
<name>A0A1V3G875_9BACL</name>
<dbReference type="InterPro" id="IPR052430">
    <property type="entry name" value="IVT-Associated"/>
</dbReference>
<evidence type="ECO:0000256" key="6">
    <source>
        <dbReference type="SAM" id="Phobius"/>
    </source>
</evidence>
<feature type="transmembrane region" description="Helical" evidence="6">
    <location>
        <begin position="78"/>
        <end position="96"/>
    </location>
</feature>
<feature type="transmembrane region" description="Helical" evidence="6">
    <location>
        <begin position="417"/>
        <end position="437"/>
    </location>
</feature>
<dbReference type="AlphaFoldDB" id="A0A1V3G875"/>
<feature type="transmembrane region" description="Helical" evidence="6">
    <location>
        <begin position="152"/>
        <end position="172"/>
    </location>
</feature>
<feature type="transmembrane region" description="Helical" evidence="6">
    <location>
        <begin position="126"/>
        <end position="146"/>
    </location>
</feature>
<organism evidence="8 9">
    <name type="scientific">Fictibacillus arsenicus</name>
    <dbReference type="NCBI Taxonomy" id="255247"/>
    <lineage>
        <taxon>Bacteria</taxon>
        <taxon>Bacillati</taxon>
        <taxon>Bacillota</taxon>
        <taxon>Bacilli</taxon>
        <taxon>Bacillales</taxon>
        <taxon>Fictibacillaceae</taxon>
        <taxon>Fictibacillus</taxon>
    </lineage>
</organism>
<dbReference type="InterPro" id="IPR049453">
    <property type="entry name" value="Memb_transporter_dom"/>
</dbReference>
<feature type="transmembrane region" description="Helical" evidence="6">
    <location>
        <begin position="394"/>
        <end position="411"/>
    </location>
</feature>
<feature type="region of interest" description="Disordered" evidence="5">
    <location>
        <begin position="368"/>
        <end position="388"/>
    </location>
</feature>
<reference evidence="8 9" key="1">
    <citation type="submission" date="2016-11" db="EMBL/GenBank/DDBJ databases">
        <authorList>
            <person name="Jaros S."/>
            <person name="Januszkiewicz K."/>
            <person name="Wedrychowicz H."/>
        </authorList>
    </citation>
    <scope>NUCLEOTIDE SEQUENCE [LARGE SCALE GENOMIC DNA]</scope>
    <source>
        <strain evidence="8 9">Con a/3</strain>
    </source>
</reference>
<sequence>MRNLHRKHDWLGRLLASDPGKIRFYKASRATISLIASVFTTLLIMRAAGNFVITPSIVAGMAGLLGIMAVMDDTKEKMKVTTLLMAPSAMFGITIGSLSGNAYYIDVMMIIIIFCSFYLTRFGVRYFSLSMIAFMTVYISSVLKLHSNQLPWFFAGIAIGILYAYVVNFILFQGTAKNLKKSIRSFHFQSNLTFNLLLNAMRDPEVSLKRKKEIQKNVLKLKEYAVIVSGYIKAEDVNEMWPGLTASQLRLYVFDTGMLAETLSDSIRSLKTADAQDLEEIRPLLIEVTQSLRDANVLAPNEEGQNLEGAERAVQKLRLMILDLLNRDQEPKGWVFLIRRIESIANHVIEGATTIQQSLHEKKTVTAASEETEEVLEEDAPKEDTGLKPSTKKAYQALAAGVLSIIIGEIISPTQPYWVLLTAFIVLLGTESIGRIYTKGYQRSLGTIIGAVIGFLMAKLLSGQPVIEVILLFAVIFLAFYLLTVSYTMMSLFITMLIAFMYDILLGGITFELIGARVLDTIAGALIALVVSTIIFPKKTKQKVAESINEFFEELKPYVTEYVKSFREDVNVKELSEKGFSLDQKLKAIRDEAQTLMQRPGSPAHTDMSRWFTVLSAINYYAKHLVASSYRKGFDYPEELVEVFKMTEEKLGHNMDTLMELLKRTEVEDPLMYSLENEREQIERLAPSRKHSQRDLIHHLYYVWRINHSLIELGTELGAREK</sequence>
<accession>A0A1V3G875</accession>
<dbReference type="Proteomes" id="UP000188597">
    <property type="component" value="Unassembled WGS sequence"/>
</dbReference>
<feature type="compositionally biased region" description="Acidic residues" evidence="5">
    <location>
        <begin position="370"/>
        <end position="381"/>
    </location>
</feature>
<evidence type="ECO:0000256" key="1">
    <source>
        <dbReference type="ARBA" id="ARBA00004141"/>
    </source>
</evidence>
<evidence type="ECO:0000256" key="3">
    <source>
        <dbReference type="ARBA" id="ARBA00022989"/>
    </source>
</evidence>
<comment type="caution">
    <text evidence="8">The sequence shown here is derived from an EMBL/GenBank/DDBJ whole genome shotgun (WGS) entry which is preliminary data.</text>
</comment>
<dbReference type="Pfam" id="PF13515">
    <property type="entry name" value="FUSC_2"/>
    <property type="match status" value="1"/>
</dbReference>
<keyword evidence="2 6" id="KW-0812">Transmembrane</keyword>
<dbReference type="EMBL" id="MQMF01000002">
    <property type="protein sequence ID" value="OOE12603.1"/>
    <property type="molecule type" value="Genomic_DNA"/>
</dbReference>
<evidence type="ECO:0000259" key="7">
    <source>
        <dbReference type="Pfam" id="PF13515"/>
    </source>
</evidence>
<dbReference type="PANTHER" id="PTHR47804:SF3">
    <property type="entry name" value="PROTEIN BRE4"/>
    <property type="match status" value="1"/>
</dbReference>
<feature type="domain" description="Integral membrane bound transporter" evidence="7">
    <location>
        <begin position="403"/>
        <end position="531"/>
    </location>
</feature>
<protein>
    <recommendedName>
        <fullName evidence="7">Integral membrane bound transporter domain-containing protein</fullName>
    </recommendedName>
</protein>
<feature type="transmembrane region" description="Helical" evidence="6">
    <location>
        <begin position="467"/>
        <end position="485"/>
    </location>
</feature>
<evidence type="ECO:0000256" key="5">
    <source>
        <dbReference type="SAM" id="MobiDB-lite"/>
    </source>
</evidence>
<feature type="transmembrane region" description="Helical" evidence="6">
    <location>
        <begin position="444"/>
        <end position="461"/>
    </location>
</feature>
<gene>
    <name evidence="8" type="ORF">UN64_11065</name>
</gene>
<feature type="transmembrane region" description="Helical" evidence="6">
    <location>
        <begin position="517"/>
        <end position="536"/>
    </location>
</feature>
<dbReference type="RefSeq" id="WP_171978874.1">
    <property type="nucleotide sequence ID" value="NZ_MQMF01000002.1"/>
</dbReference>
<proteinExistence type="predicted"/>